<organism evidence="1 2">
    <name type="scientific">[Candida] jaroonii</name>
    <dbReference type="NCBI Taxonomy" id="467808"/>
    <lineage>
        <taxon>Eukaryota</taxon>
        <taxon>Fungi</taxon>
        <taxon>Dikarya</taxon>
        <taxon>Ascomycota</taxon>
        <taxon>Saccharomycotina</taxon>
        <taxon>Pichiomycetes</taxon>
        <taxon>Debaryomycetaceae</taxon>
        <taxon>Yamadazyma</taxon>
    </lineage>
</organism>
<dbReference type="EMBL" id="CALSDN010000002">
    <property type="protein sequence ID" value="CAH6719247.1"/>
    <property type="molecule type" value="Genomic_DNA"/>
</dbReference>
<protein>
    <submittedName>
        <fullName evidence="1">Copper-transporting ATPase</fullName>
    </submittedName>
</protein>
<keyword evidence="2" id="KW-1185">Reference proteome</keyword>
<evidence type="ECO:0000313" key="1">
    <source>
        <dbReference type="EMBL" id="CAH6719247.1"/>
    </source>
</evidence>
<sequence>MEHLELKFSNIHCGDCETRIKEIFSHFYSLVDFNASVVLNPSETGYTQVGNKVDLYHEISTSSTSLEHNLKPILKRLRQNGFNAISRDFYVDDKLVLSHIGDNEVSHNSGIFNELPDALQGIFGAWKKYKDQNIRKQHLKTCSKCQQDKISEEFKNDSEESFETVVQKEDKEFRAVFFVGGMTCASCVSSVSEAMKQVLDDQDSKYDEPNYSVNLLQHSAIAIVPSKHVVNQVMNAIIDTGFECRVLEVLPVERSINAKVTAAIGGISCAACSVSITNAVQELPFVLDCNVSSMTKTGVFVMENSDDNLKALKQTVEDCGFDFEVMETTKINYASSKKQSRSINISVHGMFCNHCPELIHDYLKDFGEVVVIEDELTLNHPIIRFTYVPNTKTNLTLRRILDDLNHLRASDDGYKVDYLKEGSFKCEVVVPMSMDEKIKIMAQNEVWKIARRLILTTILAIPSFIFGVVAMSLLPKSNSFSMWVEEPIWAGNVTRNTWILLFLSTPVYFFAADIFHSKAITEIKSLWIHKNSFTKRLFKFGSMNLLMCLGTSVAYFSSIVLLILSSQQHPEAHGFKTSYFDTVVFLTFFLLIGRLLEGISKNKTGNAVVGLGNLKPSKATLVDEEDSNYVNDREVDVKFLEIDDYIRISPGESSPVDCVIVYNEGEFDESALTGESKPVKHVPGHQVFSGTVNVSNKAIVAKILSLEKDSLIDQILNTVREGQMRKAPIERTADTLTGYFVPVIVVIAILTFLLWLILSYTGVVPEDYLDIDIGGWTMWSLEFAIAVFCIACPCGIGLAAPTALFVGSGLAAKNGILVKGGGAAFQDAAHTNIVCFDKTGTLTYGELKVSDFAYKKGFKNISFQLARDLELSSKHPLGEAVKSFISESGVKIENNKVPNVETIPGRGLKGEVIFEDGKENKMGLETVILGNEAFLKENQVEITTKESEILNDWKLEQKSIVLVAVKARVFNDKQFHLILMIGCRDQIRPESKTIIKQLNKMKMESWMITGDNNITATSIAEELGIPDDHVISEVLPTDKQNKIKEIKSLQPKNIVAMVGDGINDAPALATADIGIALSSGTDLAVTSSDFILLNKSHPLISMITLFELSKKVFTRVKFNFGWALIYNMIGIPIAAGVIYPIHHTRLGPVWASAAMAASSISVVLSSLALNFYKPKVKMTELQEEFDHPIKEIEL</sequence>
<comment type="caution">
    <text evidence="1">The sequence shown here is derived from an EMBL/GenBank/DDBJ whole genome shotgun (WGS) entry which is preliminary data.</text>
</comment>
<evidence type="ECO:0000313" key="2">
    <source>
        <dbReference type="Proteomes" id="UP001152531"/>
    </source>
</evidence>
<gene>
    <name evidence="1" type="ORF">CLIB1444_02S04192</name>
</gene>
<proteinExistence type="predicted"/>
<name>A0ACA9Y2W1_9ASCO</name>
<dbReference type="Proteomes" id="UP001152531">
    <property type="component" value="Unassembled WGS sequence"/>
</dbReference>
<accession>A0ACA9Y2W1</accession>
<reference evidence="1" key="1">
    <citation type="submission" date="2022-06" db="EMBL/GenBank/DDBJ databases">
        <authorList>
            <person name="Legras J.-L."/>
            <person name="Devillers H."/>
            <person name="Grondin C."/>
        </authorList>
    </citation>
    <scope>NUCLEOTIDE SEQUENCE</scope>
    <source>
        <strain evidence="1">CLIB 1444</strain>
    </source>
</reference>